<name>A0A7Z2ZMG7_9BACL</name>
<dbReference type="KEGG" id="cheb:HH215_17650"/>
<keyword evidence="2" id="KW-0547">Nucleotide-binding</keyword>
<dbReference type="Gene3D" id="3.40.50.300">
    <property type="entry name" value="P-loop containing nucleotide triphosphate hydrolases"/>
    <property type="match status" value="1"/>
</dbReference>
<keyword evidence="1" id="KW-0813">Transport</keyword>
<dbReference type="CDD" id="cd03230">
    <property type="entry name" value="ABC_DR_subfamily_A"/>
    <property type="match status" value="1"/>
</dbReference>
<dbReference type="InterPro" id="IPR027417">
    <property type="entry name" value="P-loop_NTPase"/>
</dbReference>
<evidence type="ECO:0000259" key="4">
    <source>
        <dbReference type="PROSITE" id="PS50893"/>
    </source>
</evidence>
<dbReference type="InterPro" id="IPR003593">
    <property type="entry name" value="AAA+_ATPase"/>
</dbReference>
<dbReference type="Pfam" id="PF00005">
    <property type="entry name" value="ABC_tran"/>
    <property type="match status" value="1"/>
</dbReference>
<dbReference type="PROSITE" id="PS50893">
    <property type="entry name" value="ABC_TRANSPORTER_2"/>
    <property type="match status" value="1"/>
</dbReference>
<dbReference type="Proteomes" id="UP000502248">
    <property type="component" value="Chromosome"/>
</dbReference>
<dbReference type="SUPFAM" id="SSF52540">
    <property type="entry name" value="P-loop containing nucleoside triphosphate hydrolases"/>
    <property type="match status" value="1"/>
</dbReference>
<dbReference type="PANTHER" id="PTHR42939">
    <property type="entry name" value="ABC TRANSPORTER ATP-BINDING PROTEIN ALBC-RELATED"/>
    <property type="match status" value="1"/>
</dbReference>
<gene>
    <name evidence="5" type="ORF">HH215_17650</name>
</gene>
<feature type="domain" description="ABC transporter" evidence="4">
    <location>
        <begin position="13"/>
        <end position="246"/>
    </location>
</feature>
<dbReference type="SMART" id="SM00382">
    <property type="entry name" value="AAA"/>
    <property type="match status" value="1"/>
</dbReference>
<evidence type="ECO:0000256" key="3">
    <source>
        <dbReference type="ARBA" id="ARBA00022840"/>
    </source>
</evidence>
<keyword evidence="6" id="KW-1185">Reference proteome</keyword>
<dbReference type="EMBL" id="CP051680">
    <property type="protein sequence ID" value="QJD84830.1"/>
    <property type="molecule type" value="Genomic_DNA"/>
</dbReference>
<reference evidence="5 6" key="1">
    <citation type="submission" date="2020-04" db="EMBL/GenBank/DDBJ databases">
        <title>Genome sequencing of novel species.</title>
        <authorList>
            <person name="Heo J."/>
            <person name="Kim S.-J."/>
            <person name="Kim J.-S."/>
            <person name="Hong S.-B."/>
            <person name="Kwon S.-W."/>
        </authorList>
    </citation>
    <scope>NUCLEOTIDE SEQUENCE [LARGE SCALE GENOMIC DNA]</scope>
    <source>
        <strain evidence="5 6">MFER-1</strain>
    </source>
</reference>
<evidence type="ECO:0000256" key="2">
    <source>
        <dbReference type="ARBA" id="ARBA00022741"/>
    </source>
</evidence>
<dbReference type="RefSeq" id="WP_169281110.1">
    <property type="nucleotide sequence ID" value="NZ_CP051680.1"/>
</dbReference>
<evidence type="ECO:0000313" key="5">
    <source>
        <dbReference type="EMBL" id="QJD84830.1"/>
    </source>
</evidence>
<dbReference type="GO" id="GO:0005524">
    <property type="term" value="F:ATP binding"/>
    <property type="evidence" value="ECO:0007669"/>
    <property type="project" value="UniProtKB-KW"/>
</dbReference>
<organism evidence="5 6">
    <name type="scientific">Cohnella herbarum</name>
    <dbReference type="NCBI Taxonomy" id="2728023"/>
    <lineage>
        <taxon>Bacteria</taxon>
        <taxon>Bacillati</taxon>
        <taxon>Bacillota</taxon>
        <taxon>Bacilli</taxon>
        <taxon>Bacillales</taxon>
        <taxon>Paenibacillaceae</taxon>
        <taxon>Cohnella</taxon>
    </lineage>
</organism>
<protein>
    <submittedName>
        <fullName evidence="5">ABC transporter ATP-binding protein</fullName>
    </submittedName>
</protein>
<sequence length="260" mass="29020">MDTFTAGSGKAPLFQADIEEAGYEPGNPIVREVILTVNTGERVGLLGPNGAGKSTLMKGLLGQLPHWKGKIAWNGEEERNSVEGDTSARIAYIPEHPILYERLTLWEHLVLVAAAGSIPEQLFRERADKLLRRFRLHAYKHEYPFRFSKGMQQKTMLIIGFLLQPELYLVDEPFIGLDPGAVMELLDALDEERSRGAAVLLTTHVLDSAERLCDRFVLVHDGGVAASGTLEDIRAQSECGPEARLFDCFHKLTYYDEARL</sequence>
<evidence type="ECO:0000256" key="1">
    <source>
        <dbReference type="ARBA" id="ARBA00022448"/>
    </source>
</evidence>
<dbReference type="AlphaFoldDB" id="A0A7Z2ZMG7"/>
<dbReference type="InterPro" id="IPR051782">
    <property type="entry name" value="ABC_Transporter_VariousFunc"/>
</dbReference>
<evidence type="ECO:0000313" key="6">
    <source>
        <dbReference type="Proteomes" id="UP000502248"/>
    </source>
</evidence>
<proteinExistence type="predicted"/>
<dbReference type="InterPro" id="IPR003439">
    <property type="entry name" value="ABC_transporter-like_ATP-bd"/>
</dbReference>
<accession>A0A7Z2ZMG7</accession>
<dbReference type="GO" id="GO:0016887">
    <property type="term" value="F:ATP hydrolysis activity"/>
    <property type="evidence" value="ECO:0007669"/>
    <property type="project" value="InterPro"/>
</dbReference>
<dbReference type="PANTHER" id="PTHR42939:SF2">
    <property type="entry name" value="ABC-TYPE TRANSPORTER ATP-BINDING PROTEIN ECSA"/>
    <property type="match status" value="1"/>
</dbReference>
<keyword evidence="3 5" id="KW-0067">ATP-binding</keyword>